<evidence type="ECO:0000256" key="14">
    <source>
        <dbReference type="SAM" id="MobiDB-lite"/>
    </source>
</evidence>
<evidence type="ECO:0000256" key="11">
    <source>
        <dbReference type="ARBA" id="ARBA00023170"/>
    </source>
</evidence>
<dbReference type="InterPro" id="IPR036445">
    <property type="entry name" value="GPCR_2_extracell_dom_sf"/>
</dbReference>
<dbReference type="InterPro" id="IPR046338">
    <property type="entry name" value="GAIN_dom_sf"/>
</dbReference>
<dbReference type="GO" id="GO:0007166">
    <property type="term" value="P:cell surface receptor signaling pathway"/>
    <property type="evidence" value="ECO:0007669"/>
    <property type="project" value="InterPro"/>
</dbReference>
<evidence type="ECO:0000256" key="4">
    <source>
        <dbReference type="ARBA" id="ARBA00022692"/>
    </source>
</evidence>
<comment type="subcellular location">
    <subcellularLocation>
        <location evidence="1">Cell membrane</location>
        <topology evidence="1">Multi-pass membrane protein</topology>
    </subcellularLocation>
</comment>
<evidence type="ECO:0000259" key="18">
    <source>
        <dbReference type="PROSITE" id="PS50227"/>
    </source>
</evidence>
<evidence type="ECO:0000313" key="20">
    <source>
        <dbReference type="Ensembl" id="ENSCLMP00005029756.1"/>
    </source>
</evidence>
<organism evidence="20 21">
    <name type="scientific">Cyclopterus lumpus</name>
    <name type="common">Lumpsucker</name>
    <dbReference type="NCBI Taxonomy" id="8103"/>
    <lineage>
        <taxon>Eukaryota</taxon>
        <taxon>Metazoa</taxon>
        <taxon>Chordata</taxon>
        <taxon>Craniata</taxon>
        <taxon>Vertebrata</taxon>
        <taxon>Euteleostomi</taxon>
        <taxon>Actinopterygii</taxon>
        <taxon>Neopterygii</taxon>
        <taxon>Teleostei</taxon>
        <taxon>Neoteleostei</taxon>
        <taxon>Acanthomorphata</taxon>
        <taxon>Eupercaria</taxon>
        <taxon>Perciformes</taxon>
        <taxon>Cottioidei</taxon>
        <taxon>Cottales</taxon>
        <taxon>Cyclopteridae</taxon>
        <taxon>Cyclopterus</taxon>
    </lineage>
</organism>
<dbReference type="FunFam" id="2.20.100.10:FF:000003">
    <property type="entry name" value="Adhesion G protein-coupled receptor B2"/>
    <property type="match status" value="2"/>
</dbReference>
<feature type="transmembrane region" description="Helical" evidence="15">
    <location>
        <begin position="873"/>
        <end position="892"/>
    </location>
</feature>
<dbReference type="InterPro" id="IPR000884">
    <property type="entry name" value="TSP1_rpt"/>
</dbReference>
<dbReference type="PROSITE" id="PS50261">
    <property type="entry name" value="G_PROTEIN_RECEP_F2_4"/>
    <property type="match status" value="1"/>
</dbReference>
<evidence type="ECO:0000256" key="1">
    <source>
        <dbReference type="ARBA" id="ARBA00004651"/>
    </source>
</evidence>
<dbReference type="Ensembl" id="ENSCLMT00005031102.1">
    <property type="protein sequence ID" value="ENSCLMP00005029756.1"/>
    <property type="gene ID" value="ENSCLMG00005014489.1"/>
</dbReference>
<dbReference type="SUPFAM" id="SSF82895">
    <property type="entry name" value="TSP-1 type 1 repeat"/>
    <property type="match status" value="5"/>
</dbReference>
<dbReference type="InterPro" id="IPR036383">
    <property type="entry name" value="TSP1_rpt_sf"/>
</dbReference>
<protein>
    <submittedName>
        <fullName evidence="20">Adhesion G protein-coupled receptor B1</fullName>
    </submittedName>
</protein>
<feature type="chain" id="PRO_5034050569" evidence="16">
    <location>
        <begin position="24"/>
        <end position="1066"/>
    </location>
</feature>
<evidence type="ECO:0000256" key="8">
    <source>
        <dbReference type="ARBA" id="ARBA00023040"/>
    </source>
</evidence>
<dbReference type="GO" id="GO:0030425">
    <property type="term" value="C:dendrite"/>
    <property type="evidence" value="ECO:0007669"/>
    <property type="project" value="TreeGrafter"/>
</dbReference>
<evidence type="ECO:0000256" key="10">
    <source>
        <dbReference type="ARBA" id="ARBA00023157"/>
    </source>
</evidence>
<dbReference type="GO" id="GO:0007189">
    <property type="term" value="P:adenylate cyclase-activating G protein-coupled receptor signaling pathway"/>
    <property type="evidence" value="ECO:0007669"/>
    <property type="project" value="TreeGrafter"/>
</dbReference>
<keyword evidence="4 15" id="KW-0812">Transmembrane</keyword>
<reference evidence="20" key="1">
    <citation type="submission" date="2025-08" db="UniProtKB">
        <authorList>
            <consortium name="Ensembl"/>
        </authorList>
    </citation>
    <scope>IDENTIFICATION</scope>
</reference>
<dbReference type="Pfam" id="PF00002">
    <property type="entry name" value="7tm_2"/>
    <property type="match status" value="1"/>
</dbReference>
<dbReference type="PRINTS" id="PR01694">
    <property type="entry name" value="BAIPRECURSOR"/>
</dbReference>
<feature type="domain" description="G-protein coupled receptors family 2 profile 1" evidence="18">
    <location>
        <begin position="502"/>
        <end position="572"/>
    </location>
</feature>
<dbReference type="InterPro" id="IPR000832">
    <property type="entry name" value="GPCR_2_secretin-like"/>
</dbReference>
<dbReference type="InterPro" id="IPR043838">
    <property type="entry name" value="AGRB_N"/>
</dbReference>
<dbReference type="Proteomes" id="UP000694565">
    <property type="component" value="Unplaced"/>
</dbReference>
<keyword evidence="10" id="KW-1015">Disulfide bond</keyword>
<feature type="transmembrane region" description="Helical" evidence="15">
    <location>
        <begin position="836"/>
        <end position="861"/>
    </location>
</feature>
<dbReference type="GO" id="GO:0004930">
    <property type="term" value="F:G protein-coupled receptor activity"/>
    <property type="evidence" value="ECO:0007669"/>
    <property type="project" value="UniProtKB-KW"/>
</dbReference>
<evidence type="ECO:0000256" key="16">
    <source>
        <dbReference type="SAM" id="SignalP"/>
    </source>
</evidence>
<evidence type="ECO:0000256" key="15">
    <source>
        <dbReference type="SAM" id="Phobius"/>
    </source>
</evidence>
<dbReference type="FunFam" id="2.20.100.10:FF:000004">
    <property type="entry name" value="Adhesion G protein-coupled receptor B2"/>
    <property type="match status" value="1"/>
</dbReference>
<dbReference type="Pfam" id="PF00090">
    <property type="entry name" value="TSP_1"/>
    <property type="match status" value="5"/>
</dbReference>
<dbReference type="AlphaFoldDB" id="A0A8C2ZNB3"/>
<dbReference type="SMART" id="SM00209">
    <property type="entry name" value="TSP1"/>
    <property type="match status" value="5"/>
</dbReference>
<dbReference type="FunFam" id="2.20.100.10:FF:000001">
    <property type="entry name" value="semaphorin-5A isoform X1"/>
    <property type="match status" value="1"/>
</dbReference>
<keyword evidence="21" id="KW-1185">Reference proteome</keyword>
<evidence type="ECO:0000256" key="5">
    <source>
        <dbReference type="ARBA" id="ARBA00022729"/>
    </source>
</evidence>
<name>A0A8C2ZNB3_CYCLU</name>
<keyword evidence="7 15" id="KW-1133">Transmembrane helix</keyword>
<evidence type="ECO:0000313" key="21">
    <source>
        <dbReference type="Proteomes" id="UP000694565"/>
    </source>
</evidence>
<feature type="transmembrane region" description="Helical" evidence="15">
    <location>
        <begin position="904"/>
        <end position="922"/>
    </location>
</feature>
<dbReference type="SMART" id="SM00008">
    <property type="entry name" value="HormR"/>
    <property type="match status" value="1"/>
</dbReference>
<evidence type="ECO:0000256" key="13">
    <source>
        <dbReference type="ARBA" id="ARBA00023224"/>
    </source>
</evidence>
<dbReference type="GO" id="GO:0043652">
    <property type="term" value="P:engulfment of apoptotic cell"/>
    <property type="evidence" value="ECO:0007669"/>
    <property type="project" value="TreeGrafter"/>
</dbReference>
<keyword evidence="2" id="KW-1003">Cell membrane</keyword>
<feature type="transmembrane region" description="Helical" evidence="15">
    <location>
        <begin position="982"/>
        <end position="1002"/>
    </location>
</feature>
<dbReference type="Gene3D" id="1.20.1070.10">
    <property type="entry name" value="Rhodopsin 7-helix transmembrane proteins"/>
    <property type="match status" value="1"/>
</dbReference>
<reference evidence="20" key="2">
    <citation type="submission" date="2025-09" db="UniProtKB">
        <authorList>
            <consortium name="Ensembl"/>
        </authorList>
    </citation>
    <scope>IDENTIFICATION</scope>
</reference>
<dbReference type="Gene3D" id="1.25.40.610">
    <property type="match status" value="1"/>
</dbReference>
<dbReference type="InterPro" id="IPR001879">
    <property type="entry name" value="GPCR_2_extracellular_dom"/>
</dbReference>
<evidence type="ECO:0000256" key="9">
    <source>
        <dbReference type="ARBA" id="ARBA00023136"/>
    </source>
</evidence>
<evidence type="ECO:0000259" key="17">
    <source>
        <dbReference type="PROSITE" id="PS50221"/>
    </source>
</evidence>
<dbReference type="GeneTree" id="ENSGT00940000157432"/>
<keyword evidence="8" id="KW-0297">G-protein coupled receptor</keyword>
<feature type="domain" description="GAIN-B" evidence="17">
    <location>
        <begin position="665"/>
        <end position="830"/>
    </location>
</feature>
<dbReference type="Pfam" id="PF19188">
    <property type="entry name" value="AGRB_N"/>
    <property type="match status" value="1"/>
</dbReference>
<keyword evidence="13" id="KW-0807">Transducer</keyword>
<dbReference type="PROSITE" id="PS50092">
    <property type="entry name" value="TSP1"/>
    <property type="match status" value="5"/>
</dbReference>
<keyword evidence="12" id="KW-0325">Glycoprotein</keyword>
<feature type="domain" description="G-protein coupled receptors family 2 profile 2" evidence="19">
    <location>
        <begin position="838"/>
        <end position="1004"/>
    </location>
</feature>
<feature type="region of interest" description="Disordered" evidence="14">
    <location>
        <begin position="1047"/>
        <end position="1066"/>
    </location>
</feature>
<evidence type="ECO:0000259" key="19">
    <source>
        <dbReference type="PROSITE" id="PS50261"/>
    </source>
</evidence>
<feature type="transmembrane region" description="Helical" evidence="15">
    <location>
        <begin position="943"/>
        <end position="962"/>
    </location>
</feature>
<dbReference type="InterPro" id="IPR000203">
    <property type="entry name" value="GPS"/>
</dbReference>
<evidence type="ECO:0000256" key="12">
    <source>
        <dbReference type="ARBA" id="ARBA00023180"/>
    </source>
</evidence>
<dbReference type="PANTHER" id="PTHR12011">
    <property type="entry name" value="ADHESION G-PROTEIN COUPLED RECEPTOR"/>
    <property type="match status" value="1"/>
</dbReference>
<dbReference type="PROSITE" id="PS50227">
    <property type="entry name" value="G_PROTEIN_RECEP_F2_3"/>
    <property type="match status" value="1"/>
</dbReference>
<keyword evidence="3" id="KW-0597">Phosphoprotein</keyword>
<evidence type="ECO:0000256" key="2">
    <source>
        <dbReference type="ARBA" id="ARBA00022475"/>
    </source>
</evidence>
<dbReference type="InterPro" id="IPR017981">
    <property type="entry name" value="GPCR_2-like_7TM"/>
</dbReference>
<keyword evidence="11" id="KW-0675">Receptor</keyword>
<dbReference type="SMART" id="SM00303">
    <property type="entry name" value="GPS"/>
    <property type="match status" value="1"/>
</dbReference>
<sequence length="1066" mass="118447">MAWSPLTGPCVALLLLFFGLTSCTPSGPASATCATLEQSRFFGVFSSMTTLHSTPCSWTLQNPDPRRYTVYMKITKPTDSCVPRQIKTFQFDSFIETSRTYLGMESFDEVVRLCDASTTVTYLESTKQFLQIRKVATRNSVEMLEGQNDVSEFKAEFLVVGKRNPSMPACQMLCQWLEKCLSSSTHDYPCGIMNTPCQCWEAPKRKPGSCYRGGVYVEKCLPVSRDNIRDVEIISKFGWAGWGRWSVCSQECDGGVQVRSRACQPEDRVCEGTVEEGRACNPQPCIGKATYSKTDEWSPWSACSITCGEGWQSRTRVCATSSFTTQCTGPLRENRPCNNTAVCPVDGAWDEWTPWSLCSSTCGRGYRDRTRTCKLPQNGGEPCRGPTRQTKFCNIAVCPVDGSWNEWSVWSACTTSCSNGTMQRIRECNGPSYGGSECHGSWKDSATCFLKECPVDGRWHAWSSWSSCSKTCGGGLQKRQRVCEGPFFGGEPCPGEKGEQKRCNEKRCPEPHEICPEQNTGDVVWKKTPAGDMAAIACPADASGLILRRCTLDAVGLASWESPTHIKCVSSNYENIQMMYKATRLRLSNFLTRIWYLLTLLPPFNDLQNYVQTISNLLKEEHRDKWEEAQLMGANIKEFLRLVEDSVNMIGMQMSGFQDIYEVTENLVLSIHKRPTSTNSNFTFPVKGWRGMLDWVRTSEEKISVSRDALSIGQADGNEAFVTGIVLYRNLASILSFQSNTTLINSKVVTVIVNPTPSLLSTPIEIEFPHLHNGTMNETCLSWDESETSSLLGSWSARSCRAVPVHSFRTKCVCDSLSTFAILARVNFDSIMDKSLLPSVTLIVGCGVSSLTLLLLIIIYVSVWKYIRSERSVILINFCLSIICSNALILIGQTQARNKVVCTLVAALLHFFFLSSFCWVLTEAWQSYMAVTGRLRNRIIRKRFLCLGWGLPALVVAVSVGFTKAKGYGTVNYCWLSLEGGLLYSFVGPAAAVVLSITVELLRGSAPLGPHLDVCRPGHHRPPLGPLPDPLCRLRLSGGFHHCHGSLHPASRGTEQHLDKDKVTEI</sequence>
<dbReference type="GO" id="GO:0014069">
    <property type="term" value="C:postsynaptic density"/>
    <property type="evidence" value="ECO:0007669"/>
    <property type="project" value="TreeGrafter"/>
</dbReference>
<dbReference type="PROSITE" id="PS50221">
    <property type="entry name" value="GAIN_B"/>
    <property type="match status" value="1"/>
</dbReference>
<dbReference type="FunFam" id="1.20.1070.10:FF:000406">
    <property type="entry name" value="Adhesion G protein-coupled receptor B1"/>
    <property type="match status" value="1"/>
</dbReference>
<evidence type="ECO:0000256" key="7">
    <source>
        <dbReference type="ARBA" id="ARBA00022989"/>
    </source>
</evidence>
<feature type="compositionally biased region" description="Basic and acidic residues" evidence="14">
    <location>
        <begin position="1054"/>
        <end position="1066"/>
    </location>
</feature>
<accession>A0A8C2ZNB3</accession>
<feature type="signal peptide" evidence="16">
    <location>
        <begin position="1"/>
        <end position="23"/>
    </location>
</feature>
<keyword evidence="5 16" id="KW-0732">Signal</keyword>
<dbReference type="Gene3D" id="4.10.1240.10">
    <property type="entry name" value="GPCR, family 2, extracellular hormone receptor domain"/>
    <property type="match status" value="1"/>
</dbReference>
<dbReference type="InterPro" id="IPR008077">
    <property type="entry name" value="GPCR_2_brain_angio_inhib"/>
</dbReference>
<dbReference type="InterPro" id="IPR032471">
    <property type="entry name" value="AGRL2-4_GAIN_subdom_A"/>
</dbReference>
<dbReference type="Gene3D" id="2.20.100.10">
    <property type="entry name" value="Thrombospondin type-1 (TSP1) repeat"/>
    <property type="match status" value="5"/>
</dbReference>
<dbReference type="Gene3D" id="2.60.220.50">
    <property type="match status" value="1"/>
</dbReference>
<dbReference type="Pfam" id="PF02793">
    <property type="entry name" value="HRM"/>
    <property type="match status" value="1"/>
</dbReference>
<proteinExistence type="predicted"/>
<dbReference type="PANTHER" id="PTHR12011:SF39">
    <property type="entry name" value="ADHESION G PROTEIN-COUPLED RECEPTOR B1"/>
    <property type="match status" value="1"/>
</dbReference>
<evidence type="ECO:0000256" key="3">
    <source>
        <dbReference type="ARBA" id="ARBA00022553"/>
    </source>
</evidence>
<dbReference type="Pfam" id="PF16489">
    <property type="entry name" value="GAIN"/>
    <property type="match status" value="1"/>
</dbReference>
<evidence type="ECO:0000256" key="6">
    <source>
        <dbReference type="ARBA" id="ARBA00022737"/>
    </source>
</evidence>
<dbReference type="GO" id="GO:0016525">
    <property type="term" value="P:negative regulation of angiogenesis"/>
    <property type="evidence" value="ECO:0007669"/>
    <property type="project" value="InterPro"/>
</dbReference>
<keyword evidence="6" id="KW-0677">Repeat</keyword>
<dbReference type="GO" id="GO:0005886">
    <property type="term" value="C:plasma membrane"/>
    <property type="evidence" value="ECO:0007669"/>
    <property type="project" value="UniProtKB-SubCell"/>
</dbReference>
<keyword evidence="9 15" id="KW-0472">Membrane</keyword>
<dbReference type="InterPro" id="IPR057244">
    <property type="entry name" value="GAIN_B"/>
</dbReference>